<feature type="transmembrane region" description="Helical" evidence="1">
    <location>
        <begin position="408"/>
        <end position="426"/>
    </location>
</feature>
<dbReference type="PANTHER" id="PTHR32063:SF4">
    <property type="entry name" value="SLR6043 PROTEIN"/>
    <property type="match status" value="1"/>
</dbReference>
<dbReference type="EMBL" id="DSJL01000001">
    <property type="protein sequence ID" value="HEF64124.1"/>
    <property type="molecule type" value="Genomic_DNA"/>
</dbReference>
<dbReference type="PANTHER" id="PTHR32063">
    <property type="match status" value="1"/>
</dbReference>
<dbReference type="PRINTS" id="PR00702">
    <property type="entry name" value="ACRIFLAVINRP"/>
</dbReference>
<dbReference type="InterPro" id="IPR027463">
    <property type="entry name" value="AcrB_DN_DC_subdom"/>
</dbReference>
<dbReference type="SUPFAM" id="SSF82693">
    <property type="entry name" value="Multidrug efflux transporter AcrB pore domain, PN1, PN2, PC1 and PC2 subdomains"/>
    <property type="match status" value="3"/>
</dbReference>
<dbReference type="InterPro" id="IPR001036">
    <property type="entry name" value="Acrflvin-R"/>
</dbReference>
<feature type="transmembrane region" description="Helical" evidence="1">
    <location>
        <begin position="382"/>
        <end position="402"/>
    </location>
</feature>
<dbReference type="Pfam" id="PF00873">
    <property type="entry name" value="ACR_tran"/>
    <property type="match status" value="1"/>
</dbReference>
<dbReference type="Gene3D" id="3.30.70.1430">
    <property type="entry name" value="Multidrug efflux transporter AcrB pore domain"/>
    <property type="match status" value="2"/>
</dbReference>
<dbReference type="AlphaFoldDB" id="A0A7C2B3M3"/>
<dbReference type="SUPFAM" id="SSF82866">
    <property type="entry name" value="Multidrug efflux transporter AcrB transmembrane domain"/>
    <property type="match status" value="2"/>
</dbReference>
<feature type="transmembrane region" description="Helical" evidence="1">
    <location>
        <begin position="883"/>
        <end position="900"/>
    </location>
</feature>
<dbReference type="Gene3D" id="1.20.1640.10">
    <property type="entry name" value="Multidrug efflux transporter AcrB transmembrane domain"/>
    <property type="match status" value="2"/>
</dbReference>
<dbReference type="Gene3D" id="3.30.2090.10">
    <property type="entry name" value="Multidrug efflux transporter AcrB TolC docking domain, DN and DC subdomains"/>
    <property type="match status" value="2"/>
</dbReference>
<comment type="caution">
    <text evidence="2">The sequence shown here is derived from an EMBL/GenBank/DDBJ whole genome shotgun (WGS) entry which is preliminary data.</text>
</comment>
<organism evidence="2">
    <name type="scientific">Thermomicrobium roseum</name>
    <dbReference type="NCBI Taxonomy" id="500"/>
    <lineage>
        <taxon>Bacteria</taxon>
        <taxon>Pseudomonadati</taxon>
        <taxon>Thermomicrobiota</taxon>
        <taxon>Thermomicrobia</taxon>
        <taxon>Thermomicrobiales</taxon>
        <taxon>Thermomicrobiaceae</taxon>
        <taxon>Thermomicrobium</taxon>
    </lineage>
</organism>
<feature type="transmembrane region" description="Helical" evidence="1">
    <location>
        <begin position="986"/>
        <end position="1005"/>
    </location>
</feature>
<name>A0A7C2B3M3_THERO</name>
<sequence length="1060" mass="115498">MIRSIISASLGYRLLVLVVAALLVFLGLRQVQEFALDVLPEFKPPIVEIRTEALGLSATEVEELLTTPIEKDLLPGMPWLDTYYSESLPGLSRIVLVFQPGTDPMHARQLVQERLTAAFGLPNAADRPPEMLQPLSSTNRVQMVRLSSQELSPIEVSVLARWTIRPRLLAVPGVANVSIWGQRERQLQVRVDPEVLRQQGITLQQVIETTGNALWVSPLTFVEASTPGSGGFIDTPQQRLGIYHRSPIRTADDLAQVILEGEQGQISTADGRPLRIGDVAEVVEDHQLLIGDAIAEEGPAGLILMIEKLPEANTLEVTRGVEEALAELKPGLPGIEIDSTIFRPASYIELSLGNLNRSLLLSLVLVVLVLSFFLFEWRSAVISVVAIPLSLLGAALVLALRGATVNTMVLAGFIIAIGVVVDDAIIDIENIVRRLREARRAGSSKPTHQIILDASLEMRGRLLFGTAAILVLLILLFYFIFLGGLTGAFFRPLALSYALAVLASMLVAMTVTPALALLLLRGAPLEKRDPPVVRWLQRGYGWILERIVHRPLWIGVACVSALLIGILALPLLRQGDSLLPEFQERDLLVYWEGPPGTSHTEMVRITSRVSRELQTIPGVRSVVTHVGRAIGADQAVDVNAGELWVSIDPNADYHATRAAIEGVVSSYPGIYHEVLTYLGEKTREVRPPADDMLTVRVYGGDFDLLRTKAMEVAQRLSRVDGVYQAQVVDPVRVPQIQVQVDLAAAERHGLKPGDIRRAATTLVSGLVVGHLFEEQKVFEVVVWATPEKRQSISDVENLLIDTPTGEQVRLGDVARVRLTPTPAVIRHDTALRYMDVNVSISGRNIGAVARDIENQLEQVSFPLEYHAVVLGEFAERQAAERTLLSFALAALVLIFLLLQASFGSWRLAALIFLTLPSALVGGVLAVVVSDRTLSLGSLVGFLTVLGIAGRNGIMLLSHYQHLEREEGERFGPGLVLRGAKERLSPILMTALVTIAILIPFLITGSRAGQEIITPMAVVILGGLVTSTLLNLFVVPSLYLHFARRWKRTGSADPAVAGSAG</sequence>
<gene>
    <name evidence="2" type="ORF">ENP47_00705</name>
</gene>
<keyword evidence="1" id="KW-0472">Membrane</keyword>
<feature type="transmembrane region" description="Helical" evidence="1">
    <location>
        <begin position="552"/>
        <end position="572"/>
    </location>
</feature>
<evidence type="ECO:0000313" key="2">
    <source>
        <dbReference type="EMBL" id="HEF64124.1"/>
    </source>
</evidence>
<proteinExistence type="predicted"/>
<dbReference type="GO" id="GO:0042910">
    <property type="term" value="F:xenobiotic transmembrane transporter activity"/>
    <property type="evidence" value="ECO:0007669"/>
    <property type="project" value="TreeGrafter"/>
</dbReference>
<feature type="transmembrane region" description="Helical" evidence="1">
    <location>
        <begin position="462"/>
        <end position="482"/>
    </location>
</feature>
<dbReference type="GO" id="GO:0005886">
    <property type="term" value="C:plasma membrane"/>
    <property type="evidence" value="ECO:0007669"/>
    <property type="project" value="TreeGrafter"/>
</dbReference>
<keyword evidence="1" id="KW-1133">Transmembrane helix</keyword>
<keyword evidence="1" id="KW-0812">Transmembrane</keyword>
<reference evidence="2" key="1">
    <citation type="journal article" date="2020" name="mSystems">
        <title>Genome- and Community-Level Interaction Insights into Carbon Utilization and Element Cycling Functions of Hydrothermarchaeota in Hydrothermal Sediment.</title>
        <authorList>
            <person name="Zhou Z."/>
            <person name="Liu Y."/>
            <person name="Xu W."/>
            <person name="Pan J."/>
            <person name="Luo Z.H."/>
            <person name="Li M."/>
        </authorList>
    </citation>
    <scope>NUCLEOTIDE SEQUENCE [LARGE SCALE GENOMIC DNA]</scope>
    <source>
        <strain evidence="2">SpSt-222</strain>
    </source>
</reference>
<evidence type="ECO:0000256" key="1">
    <source>
        <dbReference type="SAM" id="Phobius"/>
    </source>
</evidence>
<feature type="transmembrane region" description="Helical" evidence="1">
    <location>
        <begin position="935"/>
        <end position="956"/>
    </location>
</feature>
<dbReference type="Gene3D" id="3.30.70.1320">
    <property type="entry name" value="Multidrug efflux transporter AcrB pore domain like"/>
    <property type="match status" value="1"/>
</dbReference>
<feature type="transmembrane region" description="Helical" evidence="1">
    <location>
        <begin position="1011"/>
        <end position="1039"/>
    </location>
</feature>
<feature type="transmembrane region" description="Helical" evidence="1">
    <location>
        <begin position="358"/>
        <end position="375"/>
    </location>
</feature>
<feature type="transmembrane region" description="Helical" evidence="1">
    <location>
        <begin position="907"/>
        <end position="929"/>
    </location>
</feature>
<dbReference type="SUPFAM" id="SSF82714">
    <property type="entry name" value="Multidrug efflux transporter AcrB TolC docking domain, DN and DC subdomains"/>
    <property type="match status" value="2"/>
</dbReference>
<protein>
    <submittedName>
        <fullName evidence="2">Efflux RND transporter permease subunit</fullName>
    </submittedName>
</protein>
<accession>A0A7C2B3M3</accession>
<feature type="transmembrane region" description="Helical" evidence="1">
    <location>
        <begin position="494"/>
        <end position="520"/>
    </location>
</feature>
<dbReference type="Gene3D" id="3.30.70.1440">
    <property type="entry name" value="Multidrug efflux transporter AcrB pore domain"/>
    <property type="match status" value="1"/>
</dbReference>